<keyword evidence="3" id="KW-1185">Reference proteome</keyword>
<proteinExistence type="predicted"/>
<comment type="caution">
    <text evidence="2">The sequence shown here is derived from an EMBL/GenBank/DDBJ whole genome shotgun (WGS) entry which is preliminary data.</text>
</comment>
<evidence type="ECO:0000313" key="3">
    <source>
        <dbReference type="Proteomes" id="UP000660070"/>
    </source>
</evidence>
<gene>
    <name evidence="2" type="ORF">IV494_00430</name>
</gene>
<feature type="transmembrane region" description="Helical" evidence="1">
    <location>
        <begin position="9"/>
        <end position="29"/>
    </location>
</feature>
<sequence length="189" mass="22034">MKISASTKGLIISLLTVISAFGIYFLFLAKKNSYLVDNPTENTFYFKINDGKEAIIAAGQNVTVDLNKGKNQIKVFDANKKLLYDSAFVVNKVRGLLNIAHQDYYVNEQFYGYNLNKDSLIAARKATEIDGKNYVNTPKRFNKLYTDDFYYNVDEDYDKVVKNVQKVESRSKIFRKQDFLNYYKEYYKF</sequence>
<keyword evidence="1" id="KW-1133">Transmembrane helix</keyword>
<keyword evidence="1" id="KW-0812">Transmembrane</keyword>
<dbReference type="Proteomes" id="UP000660070">
    <property type="component" value="Unassembled WGS sequence"/>
</dbReference>
<evidence type="ECO:0000313" key="2">
    <source>
        <dbReference type="EMBL" id="MBF8455634.1"/>
    </source>
</evidence>
<dbReference type="EMBL" id="JADPVI010000001">
    <property type="protein sequence ID" value="MBF8455634.1"/>
    <property type="molecule type" value="Genomic_DNA"/>
</dbReference>
<evidence type="ECO:0000256" key="1">
    <source>
        <dbReference type="SAM" id="Phobius"/>
    </source>
</evidence>
<protein>
    <submittedName>
        <fullName evidence="2">Uncharacterized protein</fullName>
    </submittedName>
</protein>
<dbReference type="RefSeq" id="WP_196078207.1">
    <property type="nucleotide sequence ID" value="NZ_JADPVI010000001.1"/>
</dbReference>
<organism evidence="2 3">
    <name type="scientific">Kaistella gelatinilytica</name>
    <dbReference type="NCBI Taxonomy" id="2787636"/>
    <lineage>
        <taxon>Bacteria</taxon>
        <taxon>Pseudomonadati</taxon>
        <taxon>Bacteroidota</taxon>
        <taxon>Flavobacteriia</taxon>
        <taxon>Flavobacteriales</taxon>
        <taxon>Weeksellaceae</taxon>
        <taxon>Chryseobacterium group</taxon>
        <taxon>Kaistella</taxon>
    </lineage>
</organism>
<keyword evidence="1" id="KW-0472">Membrane</keyword>
<accession>A0ABS0F7F5</accession>
<name>A0ABS0F7F5_9FLAO</name>
<reference evidence="2 3" key="1">
    <citation type="submission" date="2020-11" db="EMBL/GenBank/DDBJ databases">
        <title>Kaistella gelatinilytica sp. nov., a flavobacterium isolated from Antarctic Soil.</title>
        <authorList>
            <person name="Li J."/>
        </authorList>
    </citation>
    <scope>NUCLEOTIDE SEQUENCE [LARGE SCALE GENOMIC DNA]</scope>
    <source>
        <strain evidence="2 3">G5-32</strain>
    </source>
</reference>